<sequence length="738" mass="83065">MATVECSGSSPSAAIVVDDDHTAEDQATADFQRRINAYQPQGGRNNSVITICSDFDVLEQEEEDLADKELKNLIDLTVDDYPIIHVRRRRRQAPRAKDPERRHENIKIGDLSIKLNRLYELDPAQCVKPALEPQFILVNSITENLAKHHFTIGGLPFVRARSLMAKLPRKLNEVAIVYELDETDDRTADDQASIEVPFSAIIGPRSLHMTNALYPHHRYDPKAFLDHEAVEKEGPLVCRWKYYIHYRDSKEKKAHRAHHWTLERVRADEVKREDFKVSEKDLRSDWRGVTIRGGAHIPEAQLQAHGQPPEKQQYTVFDSFCGAGGFSRGAERAGLKLQHAVDSWDRACNTYRRNFPATNLFEMTVDEFIVSQRDVAMRVDILHLSPPCQTWSPAHTVAGQNDEANIAALFACRSLVEKVRPRIFTLEQTFGIMQPVHAPFFCSLVGGFTEFGYSITWKIVHLQTWGLPQVRKRLIMIGSCPGEKLPPFPRATHSETGAGGLARYVTVRQALSKIRVTSSFHNPEDEVRDTLPLGSVVSNPDEILKRCVTCSGGQNMHWSNTRAYTVREFASLQGFPVWHQFAEAPKSALKKQIGNAFPACVVRLLYEHLKSWLLAEDGFAPPRDARRSVGGREVVFVTEAPAPRRVPTPVAAMLPSPLRNQGDSEDNAMMLDENDQIEIKFYGDSDVEMEDVPEAPKTPDTPDTPLSYFRSSTPRTMSLGPSPEPPQFGVRGSPIVID</sequence>
<dbReference type="GO" id="GO:0044027">
    <property type="term" value="P:negative regulation of gene expression via chromosomal CpG island methylation"/>
    <property type="evidence" value="ECO:0007669"/>
    <property type="project" value="TreeGrafter"/>
</dbReference>
<dbReference type="GO" id="GO:0005634">
    <property type="term" value="C:nucleus"/>
    <property type="evidence" value="ECO:0007669"/>
    <property type="project" value="TreeGrafter"/>
</dbReference>
<proteinExistence type="inferred from homology"/>
<comment type="caution">
    <text evidence="7">The sequence shown here is derived from an EMBL/GenBank/DDBJ whole genome shotgun (WGS) entry which is preliminary data.</text>
</comment>
<dbReference type="InterPro" id="IPR029063">
    <property type="entry name" value="SAM-dependent_MTases_sf"/>
</dbReference>
<evidence type="ECO:0000313" key="8">
    <source>
        <dbReference type="Proteomes" id="UP000176998"/>
    </source>
</evidence>
<dbReference type="Gene3D" id="3.40.50.150">
    <property type="entry name" value="Vaccinia Virus protein VP39"/>
    <property type="match status" value="1"/>
</dbReference>
<dbReference type="EMBL" id="MJBS01000006">
    <property type="protein sequence ID" value="OHF03445.1"/>
    <property type="molecule type" value="Genomic_DNA"/>
</dbReference>
<dbReference type="SUPFAM" id="SSF53335">
    <property type="entry name" value="S-adenosyl-L-methionine-dependent methyltransferases"/>
    <property type="match status" value="1"/>
</dbReference>
<evidence type="ECO:0000256" key="2">
    <source>
        <dbReference type="ARBA" id="ARBA00022603"/>
    </source>
</evidence>
<dbReference type="Pfam" id="PF00145">
    <property type="entry name" value="DNA_methylase"/>
    <property type="match status" value="2"/>
</dbReference>
<protein>
    <recommendedName>
        <fullName evidence="1">DNA (cytosine-5-)-methyltransferase</fullName>
        <ecNumber evidence="1">2.1.1.37</ecNumber>
    </recommendedName>
</protein>
<keyword evidence="3 5" id="KW-0808">Transferase</keyword>
<keyword evidence="8" id="KW-1185">Reference proteome</keyword>
<dbReference type="GO" id="GO:0032259">
    <property type="term" value="P:methylation"/>
    <property type="evidence" value="ECO:0007669"/>
    <property type="project" value="UniProtKB-KW"/>
</dbReference>
<dbReference type="Gene3D" id="3.90.120.10">
    <property type="entry name" value="DNA Methylase, subunit A, domain 2"/>
    <property type="match status" value="1"/>
</dbReference>
<keyword evidence="4 5" id="KW-0949">S-adenosyl-L-methionine</keyword>
<comment type="similarity">
    <text evidence="5">Belongs to the class I-like SAM-binding methyltransferase superfamily. C5-methyltransferase family.</text>
</comment>
<evidence type="ECO:0000256" key="5">
    <source>
        <dbReference type="PROSITE-ProRule" id="PRU01016"/>
    </source>
</evidence>
<dbReference type="GeneID" id="34554330"/>
<dbReference type="RefSeq" id="XP_022480581.1">
    <property type="nucleotide sequence ID" value="XM_022612820.1"/>
</dbReference>
<dbReference type="PRINTS" id="PR00105">
    <property type="entry name" value="C5METTRFRASE"/>
</dbReference>
<dbReference type="Proteomes" id="UP000176998">
    <property type="component" value="Unassembled WGS sequence"/>
</dbReference>
<organism evidence="7 8">
    <name type="scientific">Colletotrichum orchidophilum</name>
    <dbReference type="NCBI Taxonomy" id="1209926"/>
    <lineage>
        <taxon>Eukaryota</taxon>
        <taxon>Fungi</taxon>
        <taxon>Dikarya</taxon>
        <taxon>Ascomycota</taxon>
        <taxon>Pezizomycotina</taxon>
        <taxon>Sordariomycetes</taxon>
        <taxon>Hypocreomycetidae</taxon>
        <taxon>Glomerellales</taxon>
        <taxon>Glomerellaceae</taxon>
        <taxon>Colletotrichum</taxon>
    </lineage>
</organism>
<dbReference type="EC" id="2.1.1.37" evidence="1"/>
<dbReference type="PROSITE" id="PS51679">
    <property type="entry name" value="SAM_MT_C5"/>
    <property type="match status" value="1"/>
</dbReference>
<dbReference type="GO" id="GO:0003886">
    <property type="term" value="F:DNA (cytosine-5-)-methyltransferase activity"/>
    <property type="evidence" value="ECO:0007669"/>
    <property type="project" value="UniProtKB-EC"/>
</dbReference>
<gene>
    <name evidence="7" type="ORF">CORC01_01164</name>
</gene>
<keyword evidence="2 5" id="KW-0489">Methyltransferase</keyword>
<evidence type="ECO:0000256" key="1">
    <source>
        <dbReference type="ARBA" id="ARBA00011975"/>
    </source>
</evidence>
<name>A0A1G4BQ47_9PEZI</name>
<accession>A0A1G4BQ47</accession>
<evidence type="ECO:0000313" key="7">
    <source>
        <dbReference type="EMBL" id="OHF03445.1"/>
    </source>
</evidence>
<evidence type="ECO:0000256" key="3">
    <source>
        <dbReference type="ARBA" id="ARBA00022679"/>
    </source>
</evidence>
<dbReference type="STRING" id="1209926.A0A1G4BQ47"/>
<feature type="region of interest" description="Disordered" evidence="6">
    <location>
        <begin position="690"/>
        <end position="738"/>
    </location>
</feature>
<evidence type="ECO:0000256" key="6">
    <source>
        <dbReference type="SAM" id="MobiDB-lite"/>
    </source>
</evidence>
<dbReference type="PANTHER" id="PTHR10629:SF52">
    <property type="entry name" value="DNA (CYTOSINE-5)-METHYLTRANSFERASE 1"/>
    <property type="match status" value="1"/>
</dbReference>
<dbReference type="OrthoDB" id="414133at2759"/>
<feature type="active site" evidence="5">
    <location>
        <position position="388"/>
    </location>
</feature>
<dbReference type="InterPro" id="IPR050390">
    <property type="entry name" value="C5-Methyltransferase"/>
</dbReference>
<evidence type="ECO:0000256" key="4">
    <source>
        <dbReference type="ARBA" id="ARBA00022691"/>
    </source>
</evidence>
<dbReference type="PANTHER" id="PTHR10629">
    <property type="entry name" value="CYTOSINE-SPECIFIC METHYLTRANSFERASE"/>
    <property type="match status" value="1"/>
</dbReference>
<reference evidence="7 8" key="1">
    <citation type="submission" date="2016-09" db="EMBL/GenBank/DDBJ databases">
        <authorList>
            <person name="Capua I."/>
            <person name="De Benedictis P."/>
            <person name="Joannis T."/>
            <person name="Lombin L.H."/>
            <person name="Cattoli G."/>
        </authorList>
    </citation>
    <scope>NUCLEOTIDE SEQUENCE [LARGE SCALE GENOMIC DNA]</scope>
    <source>
        <strain evidence="7 8">IMI 309357</strain>
    </source>
</reference>
<dbReference type="InterPro" id="IPR001525">
    <property type="entry name" value="C5_MeTfrase"/>
</dbReference>
<dbReference type="GO" id="GO:0003677">
    <property type="term" value="F:DNA binding"/>
    <property type="evidence" value="ECO:0007669"/>
    <property type="project" value="TreeGrafter"/>
</dbReference>
<dbReference type="AlphaFoldDB" id="A0A1G4BQ47"/>